<dbReference type="PANTHER" id="PTHR20842:SF0">
    <property type="entry name" value="ALPHA-ASPARTYL DIPEPTIDASE"/>
    <property type="match status" value="1"/>
</dbReference>
<evidence type="ECO:0000313" key="6">
    <source>
        <dbReference type="Proteomes" id="UP000444960"/>
    </source>
</evidence>
<keyword evidence="4" id="KW-0720">Serine protease</keyword>
<organism evidence="5 6">
    <name type="scientific">Gordonia spumicola</name>
    <dbReference type="NCBI Taxonomy" id="589161"/>
    <lineage>
        <taxon>Bacteria</taxon>
        <taxon>Bacillati</taxon>
        <taxon>Actinomycetota</taxon>
        <taxon>Actinomycetes</taxon>
        <taxon>Mycobacteriales</taxon>
        <taxon>Gordoniaceae</taxon>
        <taxon>Gordonia</taxon>
    </lineage>
</organism>
<protein>
    <recommendedName>
        <fullName evidence="7">Peptidase E</fullName>
    </recommendedName>
</protein>
<dbReference type="Gene3D" id="3.40.50.880">
    <property type="match status" value="1"/>
</dbReference>
<reference evidence="6" key="1">
    <citation type="submission" date="2019-06" db="EMBL/GenBank/DDBJ databases">
        <title>Gordonia isolated from sludge of a wastewater treatment plant.</title>
        <authorList>
            <person name="Tamura T."/>
            <person name="Aoyama K."/>
            <person name="Kang Y."/>
            <person name="Saito S."/>
            <person name="Akiyama N."/>
            <person name="Yazawa K."/>
            <person name="Gonoi T."/>
            <person name="Mikami Y."/>
        </authorList>
    </citation>
    <scope>NUCLEOTIDE SEQUENCE [LARGE SCALE GENOMIC DNA]</scope>
    <source>
        <strain evidence="6">NBRC 107696</strain>
    </source>
</reference>
<evidence type="ECO:0000256" key="3">
    <source>
        <dbReference type="ARBA" id="ARBA00022801"/>
    </source>
</evidence>
<keyword evidence="2" id="KW-0645">Protease</keyword>
<name>A0A7I9VB90_9ACTN</name>
<dbReference type="GO" id="GO:0006508">
    <property type="term" value="P:proteolysis"/>
    <property type="evidence" value="ECO:0007669"/>
    <property type="project" value="UniProtKB-KW"/>
</dbReference>
<comment type="similarity">
    <text evidence="1">Belongs to the peptidase S51 family.</text>
</comment>
<gene>
    <name evidence="5" type="ORF">nbrc107696_27360</name>
</gene>
<proteinExistence type="inferred from homology"/>
<dbReference type="RefSeq" id="WP_161895974.1">
    <property type="nucleotide sequence ID" value="NZ_BJOV01000005.1"/>
</dbReference>
<dbReference type="AlphaFoldDB" id="A0A7I9VB90"/>
<dbReference type="SUPFAM" id="SSF52317">
    <property type="entry name" value="Class I glutamine amidotransferase-like"/>
    <property type="match status" value="1"/>
</dbReference>
<accession>A0A7I9VB90</accession>
<dbReference type="GO" id="GO:0008236">
    <property type="term" value="F:serine-type peptidase activity"/>
    <property type="evidence" value="ECO:0007669"/>
    <property type="project" value="UniProtKB-KW"/>
</dbReference>
<evidence type="ECO:0000256" key="2">
    <source>
        <dbReference type="ARBA" id="ARBA00022670"/>
    </source>
</evidence>
<keyword evidence="3" id="KW-0378">Hydrolase</keyword>
<evidence type="ECO:0008006" key="7">
    <source>
        <dbReference type="Google" id="ProtNLM"/>
    </source>
</evidence>
<evidence type="ECO:0000313" key="5">
    <source>
        <dbReference type="EMBL" id="GEE02290.1"/>
    </source>
</evidence>
<comment type="caution">
    <text evidence="5">The sequence shown here is derived from an EMBL/GenBank/DDBJ whole genome shotgun (WGS) entry which is preliminary data.</text>
</comment>
<keyword evidence="6" id="KW-1185">Reference proteome</keyword>
<dbReference type="Pfam" id="PF03575">
    <property type="entry name" value="Peptidase_S51"/>
    <property type="match status" value="1"/>
</dbReference>
<evidence type="ECO:0000256" key="1">
    <source>
        <dbReference type="ARBA" id="ARBA00006534"/>
    </source>
</evidence>
<evidence type="ECO:0000256" key="4">
    <source>
        <dbReference type="ARBA" id="ARBA00022825"/>
    </source>
</evidence>
<sequence>MHLLLLSLGDGALPRFVAECVPRPASQVRIGLLGGVGRELLEDRGFATVDRFEFDDVDAVYLGGGNTFAILADLRASGRDIELADRVRAGLPYIGLSAGSVIAGPDISPASVLDDPTQAPDLPDTAGLGLIDEVIVPHAGGMLPAYPPSLIAETMRSFGDRYPLLPLDDDQAVEVHGSNVHVVPSG</sequence>
<dbReference type="InterPro" id="IPR005320">
    <property type="entry name" value="Peptidase_S51"/>
</dbReference>
<dbReference type="InterPro" id="IPR029062">
    <property type="entry name" value="Class_I_gatase-like"/>
</dbReference>
<dbReference type="EMBL" id="BJOV01000005">
    <property type="protein sequence ID" value="GEE02290.1"/>
    <property type="molecule type" value="Genomic_DNA"/>
</dbReference>
<dbReference type="PANTHER" id="PTHR20842">
    <property type="entry name" value="PROTEASE S51 ALPHA-ASPARTYL DIPEPTIDASE"/>
    <property type="match status" value="1"/>
</dbReference>
<dbReference type="OrthoDB" id="3373764at2"/>
<dbReference type="Proteomes" id="UP000444960">
    <property type="component" value="Unassembled WGS sequence"/>
</dbReference>